<name>A0A3G4ZUC5_9VIRU</name>
<reference evidence="1" key="1">
    <citation type="submission" date="2018-10" db="EMBL/GenBank/DDBJ databases">
        <title>Hidden diversity of soil giant viruses.</title>
        <authorList>
            <person name="Schulz F."/>
            <person name="Alteio L."/>
            <person name="Goudeau D."/>
            <person name="Ryan E.M."/>
            <person name="Malmstrom R.R."/>
            <person name="Blanchard J."/>
            <person name="Woyke T."/>
        </authorList>
    </citation>
    <scope>NUCLEOTIDE SEQUENCE</scope>
    <source>
        <strain evidence="1">EDV1</strain>
    </source>
</reference>
<sequence length="59" mass="6935">MKQFGLIAEEVEQVMKELVIYKDGQQESVAYHNLNILLLNEIKKKFKENDITVDKLVKK</sequence>
<organism evidence="1">
    <name type="scientific">Edafosvirus sp</name>
    <dbReference type="NCBI Taxonomy" id="2487765"/>
    <lineage>
        <taxon>Viruses</taxon>
        <taxon>Varidnaviria</taxon>
        <taxon>Bamfordvirae</taxon>
        <taxon>Nucleocytoviricota</taxon>
        <taxon>Megaviricetes</taxon>
        <taxon>Imitervirales</taxon>
        <taxon>Mimiviridae</taxon>
        <taxon>Klosneuvirinae</taxon>
    </lineage>
</organism>
<proteinExistence type="predicted"/>
<accession>A0A3G4ZUC5</accession>
<protein>
    <submittedName>
        <fullName evidence="1">Uncharacterized protein</fullName>
    </submittedName>
</protein>
<evidence type="ECO:0000313" key="1">
    <source>
        <dbReference type="EMBL" id="AYV78500.1"/>
    </source>
</evidence>
<gene>
    <name evidence="1" type="ORF">Edafosvirus15_21</name>
</gene>
<dbReference type="EMBL" id="MK072080">
    <property type="protein sequence ID" value="AYV78500.1"/>
    <property type="molecule type" value="Genomic_DNA"/>
</dbReference>